<dbReference type="PANTHER" id="PTHR32166:SF74">
    <property type="entry name" value="OS05G0256350 PROTEIN"/>
    <property type="match status" value="1"/>
</dbReference>
<feature type="compositionally biased region" description="Basic and acidic residues" evidence="1">
    <location>
        <begin position="193"/>
        <end position="203"/>
    </location>
</feature>
<dbReference type="Proteomes" id="UP000593564">
    <property type="component" value="Unassembled WGS sequence"/>
</dbReference>
<proteinExistence type="predicted"/>
<protein>
    <recommendedName>
        <fullName evidence="3">HAT C-terminal dimerisation domain-containing protein</fullName>
    </recommendedName>
</protein>
<evidence type="ECO:0000256" key="2">
    <source>
        <dbReference type="SAM" id="Phobius"/>
    </source>
</evidence>
<dbReference type="SUPFAM" id="SSF53098">
    <property type="entry name" value="Ribonuclease H-like"/>
    <property type="match status" value="1"/>
</dbReference>
<accession>A0A7J7FYD2</accession>
<organism evidence="4 5">
    <name type="scientific">Camellia sinensis</name>
    <name type="common">Tea plant</name>
    <name type="synonym">Thea sinensis</name>
    <dbReference type="NCBI Taxonomy" id="4442"/>
    <lineage>
        <taxon>Eukaryota</taxon>
        <taxon>Viridiplantae</taxon>
        <taxon>Streptophyta</taxon>
        <taxon>Embryophyta</taxon>
        <taxon>Tracheophyta</taxon>
        <taxon>Spermatophyta</taxon>
        <taxon>Magnoliopsida</taxon>
        <taxon>eudicotyledons</taxon>
        <taxon>Gunneridae</taxon>
        <taxon>Pentapetalae</taxon>
        <taxon>asterids</taxon>
        <taxon>Ericales</taxon>
        <taxon>Theaceae</taxon>
        <taxon>Camellia</taxon>
    </lineage>
</organism>
<dbReference type="InterPro" id="IPR008906">
    <property type="entry name" value="HATC_C_dom"/>
</dbReference>
<dbReference type="EMBL" id="JACBKZ010000014">
    <property type="protein sequence ID" value="KAF5933245.1"/>
    <property type="molecule type" value="Genomic_DNA"/>
</dbReference>
<reference evidence="4 5" key="2">
    <citation type="submission" date="2020-07" db="EMBL/GenBank/DDBJ databases">
        <title>Genome assembly of wild tea tree DASZ reveals pedigree and selection history of tea varieties.</title>
        <authorList>
            <person name="Zhang W."/>
        </authorList>
    </citation>
    <scope>NUCLEOTIDE SEQUENCE [LARGE SCALE GENOMIC DNA]</scope>
    <source>
        <strain evidence="5">cv. G240</strain>
        <tissue evidence="4">Leaf</tissue>
    </source>
</reference>
<feature type="region of interest" description="Disordered" evidence="1">
    <location>
        <begin position="181"/>
        <end position="206"/>
    </location>
</feature>
<reference evidence="5" key="1">
    <citation type="journal article" date="2020" name="Nat. Commun.">
        <title>Genome assembly of wild tea tree DASZ reveals pedigree and selection history of tea varieties.</title>
        <authorList>
            <person name="Zhang W."/>
            <person name="Zhang Y."/>
            <person name="Qiu H."/>
            <person name="Guo Y."/>
            <person name="Wan H."/>
            <person name="Zhang X."/>
            <person name="Scossa F."/>
            <person name="Alseekh S."/>
            <person name="Zhang Q."/>
            <person name="Wang P."/>
            <person name="Xu L."/>
            <person name="Schmidt M.H."/>
            <person name="Jia X."/>
            <person name="Li D."/>
            <person name="Zhu A."/>
            <person name="Guo F."/>
            <person name="Chen W."/>
            <person name="Ni D."/>
            <person name="Usadel B."/>
            <person name="Fernie A.R."/>
            <person name="Wen W."/>
        </authorList>
    </citation>
    <scope>NUCLEOTIDE SEQUENCE [LARGE SCALE GENOMIC DNA]</scope>
    <source>
        <strain evidence="5">cv. G240</strain>
    </source>
</reference>
<gene>
    <name evidence="4" type="ORF">HYC85_029416</name>
</gene>
<keyword evidence="2" id="KW-0812">Transmembrane</keyword>
<dbReference type="AlphaFoldDB" id="A0A7J7FYD2"/>
<evidence type="ECO:0000313" key="4">
    <source>
        <dbReference type="EMBL" id="KAF5933245.1"/>
    </source>
</evidence>
<evidence type="ECO:0000256" key="1">
    <source>
        <dbReference type="SAM" id="MobiDB-lite"/>
    </source>
</evidence>
<name>A0A7J7FYD2_CAMSI</name>
<evidence type="ECO:0000313" key="5">
    <source>
        <dbReference type="Proteomes" id="UP000593564"/>
    </source>
</evidence>
<dbReference type="Pfam" id="PF05699">
    <property type="entry name" value="Dimer_Tnp_hAT"/>
    <property type="match status" value="1"/>
</dbReference>
<evidence type="ECO:0000259" key="3">
    <source>
        <dbReference type="Pfam" id="PF05699"/>
    </source>
</evidence>
<comment type="caution">
    <text evidence="4">The sequence shown here is derived from an EMBL/GenBank/DDBJ whole genome shotgun (WGS) entry which is preliminary data.</text>
</comment>
<keyword evidence="2" id="KW-1133">Transmembrane helix</keyword>
<feature type="transmembrane region" description="Helical" evidence="2">
    <location>
        <begin position="262"/>
        <end position="283"/>
    </location>
</feature>
<keyword evidence="2" id="KW-0472">Membrane</keyword>
<dbReference type="InterPro" id="IPR012337">
    <property type="entry name" value="RNaseH-like_sf"/>
</dbReference>
<keyword evidence="5" id="KW-1185">Reference proteome</keyword>
<dbReference type="PANTHER" id="PTHR32166">
    <property type="entry name" value="OSJNBA0013A04.12 PROTEIN"/>
    <property type="match status" value="1"/>
</dbReference>
<dbReference type="GO" id="GO:0046983">
    <property type="term" value="F:protein dimerization activity"/>
    <property type="evidence" value="ECO:0007669"/>
    <property type="project" value="InterPro"/>
</dbReference>
<sequence length="352" mass="40698">MDRMLSYDERLKADIQLDYYDQAKGEFKSRVAIDSRAIRSPADWWIRFGSKTPELTKFAIRILSLTCSASGCERNWSTFESIHTKKRNRLEHKCLNALVYVKYNTKLRERCIRRRQNIDPILVDEIDSDAEWIAEKEDPVLSLDASWLDEEELFDAEAIRTVPITTYDRSVENRSTTTTINVDSSSNAKKRKVGEGSRNDRGKGKAARCTLMDEDMELEEVGGIYDGTYPIIDIANEDDDNINEDDLEGSGKRCPRAHCRVYSGWLVVVVVVVAIVGSGWRWWGREKRMTDGARFILFKGFKSPFLYYERDVDLGMIDNDKKCNRVSYSSYRREFRCLTHTLDISQVDSLQL</sequence>
<feature type="domain" description="HAT C-terminal dimerisation" evidence="3">
    <location>
        <begin position="39"/>
        <end position="104"/>
    </location>
</feature>